<keyword evidence="2" id="KW-1185">Reference proteome</keyword>
<name>A0A835F845_9POAL</name>
<organism evidence="1 2">
    <name type="scientific">Digitaria exilis</name>
    <dbReference type="NCBI Taxonomy" id="1010633"/>
    <lineage>
        <taxon>Eukaryota</taxon>
        <taxon>Viridiplantae</taxon>
        <taxon>Streptophyta</taxon>
        <taxon>Embryophyta</taxon>
        <taxon>Tracheophyta</taxon>
        <taxon>Spermatophyta</taxon>
        <taxon>Magnoliopsida</taxon>
        <taxon>Liliopsida</taxon>
        <taxon>Poales</taxon>
        <taxon>Poaceae</taxon>
        <taxon>PACMAD clade</taxon>
        <taxon>Panicoideae</taxon>
        <taxon>Panicodae</taxon>
        <taxon>Paniceae</taxon>
        <taxon>Anthephorinae</taxon>
        <taxon>Digitaria</taxon>
    </lineage>
</organism>
<dbReference type="AlphaFoldDB" id="A0A835F845"/>
<reference evidence="1" key="1">
    <citation type="submission" date="2020-07" db="EMBL/GenBank/DDBJ databases">
        <title>Genome sequence and genetic diversity analysis of an under-domesticated orphan crop, white fonio (Digitaria exilis).</title>
        <authorList>
            <person name="Bennetzen J.L."/>
            <person name="Chen S."/>
            <person name="Ma X."/>
            <person name="Wang X."/>
            <person name="Yssel A.E.J."/>
            <person name="Chaluvadi S.R."/>
            <person name="Johnson M."/>
            <person name="Gangashetty P."/>
            <person name="Hamidou F."/>
            <person name="Sanogo M.D."/>
            <person name="Zwaenepoel A."/>
            <person name="Wallace J."/>
            <person name="Van De Peer Y."/>
            <person name="Van Deynze A."/>
        </authorList>
    </citation>
    <scope>NUCLEOTIDE SEQUENCE</scope>
    <source>
        <tissue evidence="1">Leaves</tissue>
    </source>
</reference>
<dbReference type="Proteomes" id="UP000636709">
    <property type="component" value="Unassembled WGS sequence"/>
</dbReference>
<dbReference type="EMBL" id="JACEFO010001608">
    <property type="protein sequence ID" value="KAF8731315.1"/>
    <property type="molecule type" value="Genomic_DNA"/>
</dbReference>
<evidence type="ECO:0000313" key="2">
    <source>
        <dbReference type="Proteomes" id="UP000636709"/>
    </source>
</evidence>
<dbReference type="PANTHER" id="PTHR33377:SF4">
    <property type="entry name" value="OS07G0285800 PROTEIN"/>
    <property type="match status" value="1"/>
</dbReference>
<proteinExistence type="predicted"/>
<gene>
    <name evidence="1" type="ORF">HU200_016369</name>
</gene>
<comment type="caution">
    <text evidence="1">The sequence shown here is derived from an EMBL/GenBank/DDBJ whole genome shotgun (WGS) entry which is preliminary data.</text>
</comment>
<accession>A0A835F845</accession>
<dbReference type="OrthoDB" id="655353at2759"/>
<protein>
    <submittedName>
        <fullName evidence="1">Uncharacterized protein</fullName>
    </submittedName>
</protein>
<sequence length="245" mass="28144">MMFQAQKRRVVVVLVRGRGAPEAEKRRRKPRRRCAVAGESEMGRHHAHARAYKELEVIRAASAFCHLVFAEQALDRDAHNFVVFSVTVVNELQIKFWLLLRFLMAEMVGSAIVQEGMSRAVSLMLGKHFEKTSRGHSAERLEMALSELEFALERTAKLPITEATLLRRRKVLKHGYIEGMDLLNKHKLQGNQELRHGVKRKRWITYSMNLSVSSYGGLNMDDVRRFEWFADCAGNFFLASYGAHD</sequence>
<dbReference type="PANTHER" id="PTHR33377">
    <property type="entry name" value="OS10G0134700 PROTEIN-RELATED"/>
    <property type="match status" value="1"/>
</dbReference>
<evidence type="ECO:0000313" key="1">
    <source>
        <dbReference type="EMBL" id="KAF8731315.1"/>
    </source>
</evidence>